<dbReference type="GO" id="GO:0000340">
    <property type="term" value="F:RNA 7-methylguanosine cap binding"/>
    <property type="evidence" value="ECO:0007669"/>
    <property type="project" value="InterPro"/>
</dbReference>
<accession>A0A9N9UMS7</accession>
<feature type="compositionally biased region" description="Basic and acidic residues" evidence="1">
    <location>
        <begin position="173"/>
        <end position="199"/>
    </location>
</feature>
<feature type="region of interest" description="Disordered" evidence="1">
    <location>
        <begin position="163"/>
        <end position="411"/>
    </location>
</feature>
<evidence type="ECO:0000313" key="2">
    <source>
        <dbReference type="EMBL" id="CAG9993770.1"/>
    </source>
</evidence>
<dbReference type="PANTHER" id="PTHR16291:SF0">
    <property type="entry name" value="NUCLEAR CAP-BINDING PROTEIN SUBUNIT 3"/>
    <property type="match status" value="1"/>
</dbReference>
<reference evidence="3" key="1">
    <citation type="submission" date="2019-06" db="EMBL/GenBank/DDBJ databases">
        <authorList>
            <person name="Broberg M."/>
        </authorList>
    </citation>
    <scope>NUCLEOTIDE SEQUENCE [LARGE SCALE GENOMIC DNA]</scope>
</reference>
<dbReference type="Gene3D" id="3.30.70.330">
    <property type="match status" value="1"/>
</dbReference>
<organism evidence="2 3">
    <name type="scientific">Clonostachys byssicola</name>
    <dbReference type="NCBI Taxonomy" id="160290"/>
    <lineage>
        <taxon>Eukaryota</taxon>
        <taxon>Fungi</taxon>
        <taxon>Dikarya</taxon>
        <taxon>Ascomycota</taxon>
        <taxon>Pezizomycotina</taxon>
        <taxon>Sordariomycetes</taxon>
        <taxon>Hypocreomycetidae</taxon>
        <taxon>Hypocreales</taxon>
        <taxon>Bionectriaceae</taxon>
        <taxon>Clonostachys</taxon>
    </lineage>
</organism>
<feature type="compositionally biased region" description="Polar residues" evidence="1">
    <location>
        <begin position="349"/>
        <end position="368"/>
    </location>
</feature>
<feature type="compositionally biased region" description="Basic and acidic residues" evidence="1">
    <location>
        <begin position="295"/>
        <end position="312"/>
    </location>
</feature>
<feature type="compositionally biased region" description="Low complexity" evidence="1">
    <location>
        <begin position="256"/>
        <end position="270"/>
    </location>
</feature>
<sequence>MDLDIEMGDAAQQPLMEEPTRDNDILHPYTDGGLKQPDEPEELGEVIEDETTAADNESQTVVPNKVHVRGVDTLHTDDIKTYVRSHFGSVDRVEWIDDTSANLVFSSESVARDALVALSNIEIADATALGVGESLPAKAVDGKPDISLQIRFAVESDRKEAGAAQRSRYYLLHPEHDPEERRRRNQENRSRYRERDSRGSGRYRRRGSDDDEIETYEASMYDDAPRASRRRSESRERSRERRPSYSAQNKGKELFSSGRPSRGRGRSASPSRDRDGDMSMDESASSAGNRIKARSLKDRITSDRGNRSKELFPTKGSGRGGQLDQLESSTGSAHLTEEDHPKIVDVPHGSNSNFNIRGSANPRSNNGGFSIKGTAASAKELFPTKLGGSNAGKELIGAKKQNRKRAEDLFG</sequence>
<dbReference type="InterPro" id="IPR012677">
    <property type="entry name" value="Nucleotide-bd_a/b_plait_sf"/>
</dbReference>
<dbReference type="OrthoDB" id="422106at2759"/>
<feature type="compositionally biased region" description="Basic and acidic residues" evidence="1">
    <location>
        <begin position="335"/>
        <end position="345"/>
    </location>
</feature>
<dbReference type="Proteomes" id="UP000754883">
    <property type="component" value="Unassembled WGS sequence"/>
</dbReference>
<name>A0A9N9UMS7_9HYPO</name>
<proteinExistence type="predicted"/>
<dbReference type="EMBL" id="CABFNO020001523">
    <property type="protein sequence ID" value="CAG9993770.1"/>
    <property type="molecule type" value="Genomic_DNA"/>
</dbReference>
<dbReference type="InterPro" id="IPR019416">
    <property type="entry name" value="NCBP3"/>
</dbReference>
<feature type="compositionally biased region" description="Basic and acidic residues" evidence="1">
    <location>
        <begin position="223"/>
        <end position="243"/>
    </location>
</feature>
<protein>
    <submittedName>
        <fullName evidence="2">Uncharacterized protein</fullName>
    </submittedName>
</protein>
<feature type="region of interest" description="Disordered" evidence="1">
    <location>
        <begin position="1"/>
        <end position="39"/>
    </location>
</feature>
<evidence type="ECO:0000313" key="3">
    <source>
        <dbReference type="Proteomes" id="UP000754883"/>
    </source>
</evidence>
<gene>
    <name evidence="2" type="ORF">CBYS24578_00004411</name>
</gene>
<comment type="caution">
    <text evidence="2">The sequence shown here is derived from an EMBL/GenBank/DDBJ whole genome shotgun (WGS) entry which is preliminary data.</text>
</comment>
<dbReference type="PANTHER" id="PTHR16291">
    <property type="entry name" value="NUCLEAR CAP-BINDING PROTEIN SUBUNIT 3"/>
    <property type="match status" value="1"/>
</dbReference>
<dbReference type="GO" id="GO:0005634">
    <property type="term" value="C:nucleus"/>
    <property type="evidence" value="ECO:0007669"/>
    <property type="project" value="TreeGrafter"/>
</dbReference>
<reference evidence="2 3" key="2">
    <citation type="submission" date="2021-10" db="EMBL/GenBank/DDBJ databases">
        <authorList>
            <person name="Piombo E."/>
        </authorList>
    </citation>
    <scope>NUCLEOTIDE SEQUENCE [LARGE SCALE GENOMIC DNA]</scope>
</reference>
<dbReference type="Pfam" id="PF10309">
    <property type="entry name" value="NCBP3"/>
    <property type="match status" value="1"/>
</dbReference>
<evidence type="ECO:0000256" key="1">
    <source>
        <dbReference type="SAM" id="MobiDB-lite"/>
    </source>
</evidence>
<dbReference type="AlphaFoldDB" id="A0A9N9UMS7"/>
<dbReference type="GO" id="GO:0003729">
    <property type="term" value="F:mRNA binding"/>
    <property type="evidence" value="ECO:0007669"/>
    <property type="project" value="InterPro"/>
</dbReference>
<keyword evidence="3" id="KW-1185">Reference proteome</keyword>